<evidence type="ECO:0000259" key="1">
    <source>
        <dbReference type="Pfam" id="PF07110"/>
    </source>
</evidence>
<accession>A0A7L4YN51</accession>
<proteinExistence type="predicted"/>
<dbReference type="InterPro" id="IPR011008">
    <property type="entry name" value="Dimeric_a/b-barrel"/>
</dbReference>
<protein>
    <submittedName>
        <fullName evidence="2">EthD family reductase</fullName>
    </submittedName>
</protein>
<sequence>MSVSFFAIYRVPEDKAAFDKSYFEQHVPIVAKWPGIVETRIHKVTQPLGGSPELHVITEIVFASKEDAMAALGSEPGKESAQDLASWGGDKFITLMLAEPVEL</sequence>
<keyword evidence="3" id="KW-1185">Reference proteome</keyword>
<evidence type="ECO:0000313" key="2">
    <source>
        <dbReference type="EMBL" id="QHC00566.1"/>
    </source>
</evidence>
<evidence type="ECO:0000313" key="3">
    <source>
        <dbReference type="Proteomes" id="UP000463857"/>
    </source>
</evidence>
<dbReference type="KEGG" id="eke:EK0264_09880"/>
<dbReference type="Proteomes" id="UP000463857">
    <property type="component" value="Chromosome"/>
</dbReference>
<feature type="domain" description="EthD" evidence="1">
    <location>
        <begin position="13"/>
        <end position="80"/>
    </location>
</feature>
<dbReference type="AlphaFoldDB" id="A0A7L4YN51"/>
<dbReference type="Pfam" id="PF07110">
    <property type="entry name" value="EthD"/>
    <property type="match status" value="1"/>
</dbReference>
<gene>
    <name evidence="2" type="ORF">EK0264_09880</name>
</gene>
<reference evidence="2 3" key="1">
    <citation type="journal article" date="2018" name="Int. J. Syst. Evol. Microbiol.">
        <title>Epidermidibacterium keratini gen. nov., sp. nov., a member of the family Sporichthyaceae, isolated from keratin epidermis.</title>
        <authorList>
            <person name="Lee D.G."/>
            <person name="Trujillo M.E."/>
            <person name="Kang S."/>
            <person name="Nam J.J."/>
            <person name="Kim Y.J."/>
        </authorList>
    </citation>
    <scope>NUCLEOTIDE SEQUENCE [LARGE SCALE GENOMIC DNA]</scope>
    <source>
        <strain evidence="2 3">EPI-7</strain>
    </source>
</reference>
<dbReference type="EMBL" id="CP047156">
    <property type="protein sequence ID" value="QHC00566.1"/>
    <property type="molecule type" value="Genomic_DNA"/>
</dbReference>
<dbReference type="RefSeq" id="WP_159545178.1">
    <property type="nucleotide sequence ID" value="NZ_CP047156.1"/>
</dbReference>
<name>A0A7L4YN51_9ACTN</name>
<dbReference type="Gene3D" id="3.30.70.100">
    <property type="match status" value="1"/>
</dbReference>
<dbReference type="InterPro" id="IPR009799">
    <property type="entry name" value="EthD_dom"/>
</dbReference>
<dbReference type="NCBIfam" id="TIGR02118">
    <property type="entry name" value="EthD family reductase"/>
    <property type="match status" value="1"/>
</dbReference>
<organism evidence="2 3">
    <name type="scientific">Epidermidibacterium keratini</name>
    <dbReference type="NCBI Taxonomy" id="1891644"/>
    <lineage>
        <taxon>Bacteria</taxon>
        <taxon>Bacillati</taxon>
        <taxon>Actinomycetota</taxon>
        <taxon>Actinomycetes</taxon>
        <taxon>Sporichthyales</taxon>
        <taxon>Sporichthyaceae</taxon>
        <taxon>Epidermidibacterium</taxon>
    </lineage>
</organism>
<dbReference type="OrthoDB" id="5294870at2"/>
<dbReference type="GO" id="GO:0016491">
    <property type="term" value="F:oxidoreductase activity"/>
    <property type="evidence" value="ECO:0007669"/>
    <property type="project" value="InterPro"/>
</dbReference>
<dbReference type="SUPFAM" id="SSF54909">
    <property type="entry name" value="Dimeric alpha+beta barrel"/>
    <property type="match status" value="1"/>
</dbReference>
<dbReference type="InParanoid" id="A0A7L4YN51"/>